<evidence type="ECO:0000256" key="3">
    <source>
        <dbReference type="ARBA" id="ARBA00023235"/>
    </source>
</evidence>
<evidence type="ECO:0000256" key="1">
    <source>
        <dbReference type="ARBA" id="ARBA00004275"/>
    </source>
</evidence>
<dbReference type="InParanoid" id="A0A078AX25"/>
<dbReference type="GO" id="GO:0005777">
    <property type="term" value="C:peroxisome"/>
    <property type="evidence" value="ECO:0007669"/>
    <property type="project" value="UniProtKB-SubCell"/>
</dbReference>
<dbReference type="Gene3D" id="3.90.226.10">
    <property type="entry name" value="2-enoyl-CoA Hydratase, Chain A, domain 1"/>
    <property type="match status" value="1"/>
</dbReference>
<gene>
    <name evidence="4" type="primary">Contig12247.g13083</name>
    <name evidence="4" type="ORF">STYLEM_15817</name>
</gene>
<dbReference type="InterPro" id="IPR029045">
    <property type="entry name" value="ClpP/crotonase-like_dom_sf"/>
</dbReference>
<dbReference type="PANTHER" id="PTHR43684">
    <property type="match status" value="1"/>
</dbReference>
<reference evidence="4 5" key="1">
    <citation type="submission" date="2014-06" db="EMBL/GenBank/DDBJ databases">
        <authorList>
            <person name="Swart Estienne"/>
        </authorList>
    </citation>
    <scope>NUCLEOTIDE SEQUENCE [LARGE SCALE GENOMIC DNA]</scope>
    <source>
        <strain evidence="4 5">130c</strain>
    </source>
</reference>
<keyword evidence="3" id="KW-0413">Isomerase</keyword>
<evidence type="ECO:0000313" key="5">
    <source>
        <dbReference type="Proteomes" id="UP000039865"/>
    </source>
</evidence>
<dbReference type="OMA" id="WRLTHQL"/>
<dbReference type="AlphaFoldDB" id="A0A078AX25"/>
<dbReference type="GO" id="GO:0004165">
    <property type="term" value="F:delta(3)-delta(2)-enoyl-CoA isomerase activity"/>
    <property type="evidence" value="ECO:0007669"/>
    <property type="project" value="UniProtKB-ARBA"/>
</dbReference>
<name>A0A078AX25_STYLE</name>
<dbReference type="SUPFAM" id="SSF52096">
    <property type="entry name" value="ClpP/crotonase"/>
    <property type="match status" value="1"/>
</dbReference>
<dbReference type="InterPro" id="IPR051053">
    <property type="entry name" value="ECH/Chromodomain_protein"/>
</dbReference>
<dbReference type="OrthoDB" id="1737613at2759"/>
<dbReference type="Pfam" id="PF00378">
    <property type="entry name" value="ECH_1"/>
    <property type="match status" value="1"/>
</dbReference>
<dbReference type="Proteomes" id="UP000039865">
    <property type="component" value="Unassembled WGS sequence"/>
</dbReference>
<protein>
    <submittedName>
        <fullName evidence="4">Enoyl-hydratase</fullName>
    </submittedName>
</protein>
<sequence length="280" mass="31968">MVDTQLPKNFTEKNNVILGLDEHGLFHIKINRPEKMNALYKGMYDVIREGVDIAAKDENVRVLIIYGSNGVFCAGNDLQSFIQQEPAPIEYASQLIMKFVEFPKPLVFFVQKACVGIISALASHADFIYCSDDAFFLLPFMQTNLCPEGLSSIKYPELVGRRKASEMIFCDHQLKAKEALQYGFINAIIPKDQIPKTEPLLTEIEKIPNLKKLLSQDPKTVQNAKKLLIEGQNLPFMREHNMREQTIFYDCQLDPKFKETMKKYAAASLSSQKQKERPKL</sequence>
<dbReference type="CDD" id="cd06558">
    <property type="entry name" value="crotonase-like"/>
    <property type="match status" value="1"/>
</dbReference>
<evidence type="ECO:0000313" key="4">
    <source>
        <dbReference type="EMBL" id="CDW86719.1"/>
    </source>
</evidence>
<evidence type="ECO:0000256" key="2">
    <source>
        <dbReference type="ARBA" id="ARBA00023140"/>
    </source>
</evidence>
<keyword evidence="2" id="KW-0576">Peroxisome</keyword>
<organism evidence="4 5">
    <name type="scientific">Stylonychia lemnae</name>
    <name type="common">Ciliate</name>
    <dbReference type="NCBI Taxonomy" id="5949"/>
    <lineage>
        <taxon>Eukaryota</taxon>
        <taxon>Sar</taxon>
        <taxon>Alveolata</taxon>
        <taxon>Ciliophora</taxon>
        <taxon>Intramacronucleata</taxon>
        <taxon>Spirotrichea</taxon>
        <taxon>Stichotrichia</taxon>
        <taxon>Sporadotrichida</taxon>
        <taxon>Oxytrichidae</taxon>
        <taxon>Stylonychinae</taxon>
        <taxon>Stylonychia</taxon>
    </lineage>
</organism>
<proteinExistence type="predicted"/>
<accession>A0A078AX25</accession>
<dbReference type="PANTHER" id="PTHR43684:SF1">
    <property type="entry name" value="ENOYL-COA DELTA ISOMERASE 2"/>
    <property type="match status" value="1"/>
</dbReference>
<dbReference type="EMBL" id="CCKQ01014914">
    <property type="protein sequence ID" value="CDW86719.1"/>
    <property type="molecule type" value="Genomic_DNA"/>
</dbReference>
<keyword evidence="5" id="KW-1185">Reference proteome</keyword>
<dbReference type="InterPro" id="IPR001753">
    <property type="entry name" value="Enoyl-CoA_hydra/iso"/>
</dbReference>
<comment type="subcellular location">
    <subcellularLocation>
        <location evidence="1">Peroxisome</location>
    </subcellularLocation>
</comment>